<dbReference type="InterPro" id="IPR000182">
    <property type="entry name" value="GNAT_dom"/>
</dbReference>
<dbReference type="EMBL" id="CP005587">
    <property type="protein sequence ID" value="AGK56400.1"/>
    <property type="molecule type" value="Genomic_DNA"/>
</dbReference>
<dbReference type="STRING" id="670307.HYPDE_23573"/>
<protein>
    <submittedName>
        <fullName evidence="2">GCN5-like N-acetyltransferase</fullName>
    </submittedName>
</protein>
<dbReference type="PANTHER" id="PTHR43792">
    <property type="entry name" value="GNAT FAMILY, PUTATIVE (AFU_ORTHOLOGUE AFUA_3G00765)-RELATED-RELATED"/>
    <property type="match status" value="1"/>
</dbReference>
<dbReference type="InterPro" id="IPR051531">
    <property type="entry name" value="N-acetyltransferase"/>
</dbReference>
<dbReference type="SUPFAM" id="SSF55729">
    <property type="entry name" value="Acyl-CoA N-acyltransferases (Nat)"/>
    <property type="match status" value="1"/>
</dbReference>
<proteinExistence type="predicted"/>
<feature type="domain" description="N-acetyltransferase" evidence="1">
    <location>
        <begin position="6"/>
        <end position="163"/>
    </location>
</feature>
<dbReference type="PANTHER" id="PTHR43792:SF16">
    <property type="entry name" value="N-ACETYLTRANSFERASE DOMAIN-CONTAINING PROTEIN"/>
    <property type="match status" value="1"/>
</dbReference>
<dbReference type="InterPro" id="IPR016181">
    <property type="entry name" value="Acyl_CoA_acyltransferase"/>
</dbReference>
<dbReference type="OrthoDB" id="9804153at2"/>
<keyword evidence="3" id="KW-1185">Reference proteome</keyword>
<evidence type="ECO:0000259" key="1">
    <source>
        <dbReference type="PROSITE" id="PS51186"/>
    </source>
</evidence>
<dbReference type="Proteomes" id="UP000005952">
    <property type="component" value="Chromosome"/>
</dbReference>
<evidence type="ECO:0000313" key="3">
    <source>
        <dbReference type="Proteomes" id="UP000005952"/>
    </source>
</evidence>
<dbReference type="RefSeq" id="WP_015596438.1">
    <property type="nucleotide sequence ID" value="NC_021172.1"/>
</dbReference>
<dbReference type="KEGG" id="hdt:HYPDE_23573"/>
<sequence>MQTARLRLRAVVYSDAARIADLAGDWDVASMTGRIPYPYTASAAHHWINGVEDGEKVFGIERDAELIGICGFTAARNGNAELGYWIGKPYWGQGFATEAASAVMAYGFTKAGVRRFVCKHLTGNPASARVIQKLGFKYIGDSTGWCEARQCELPALAYERRRPWTMTIRALAS</sequence>
<dbReference type="GO" id="GO:0016747">
    <property type="term" value="F:acyltransferase activity, transferring groups other than amino-acyl groups"/>
    <property type="evidence" value="ECO:0007669"/>
    <property type="project" value="InterPro"/>
</dbReference>
<dbReference type="eggNOG" id="COG1670">
    <property type="taxonomic scope" value="Bacteria"/>
</dbReference>
<dbReference type="HOGENOM" id="CLU_013985_3_4_5"/>
<reference evidence="2 3" key="1">
    <citation type="journal article" date="2013" name="Genome Announc.">
        <title>Genome sequences for three denitrifying bacterial strains isolated from a uranium- and nitrate-contaminated subsurface environment.</title>
        <authorList>
            <person name="Venkatramanan R."/>
            <person name="Prakash O."/>
            <person name="Woyke T."/>
            <person name="Chain P."/>
            <person name="Goodwin L.A."/>
            <person name="Watson D."/>
            <person name="Brooks S."/>
            <person name="Kostka J.E."/>
            <person name="Green S.J."/>
        </authorList>
    </citation>
    <scope>NUCLEOTIDE SEQUENCE [LARGE SCALE GENOMIC DNA]</scope>
    <source>
        <strain evidence="2 3">1NES1</strain>
    </source>
</reference>
<name>N0B8L7_9HYPH</name>
<organism evidence="2 3">
    <name type="scientific">Hyphomicrobium denitrificans 1NES1</name>
    <dbReference type="NCBI Taxonomy" id="670307"/>
    <lineage>
        <taxon>Bacteria</taxon>
        <taxon>Pseudomonadati</taxon>
        <taxon>Pseudomonadota</taxon>
        <taxon>Alphaproteobacteria</taxon>
        <taxon>Hyphomicrobiales</taxon>
        <taxon>Hyphomicrobiaceae</taxon>
        <taxon>Hyphomicrobium</taxon>
    </lineage>
</organism>
<accession>N0B8L7</accession>
<dbReference type="PROSITE" id="PS51186">
    <property type="entry name" value="GNAT"/>
    <property type="match status" value="1"/>
</dbReference>
<gene>
    <name evidence="2" type="ORF">HYPDE_23573</name>
</gene>
<evidence type="ECO:0000313" key="2">
    <source>
        <dbReference type="EMBL" id="AGK56400.1"/>
    </source>
</evidence>
<dbReference type="Gene3D" id="3.40.630.30">
    <property type="match status" value="1"/>
</dbReference>
<dbReference type="Pfam" id="PF13302">
    <property type="entry name" value="Acetyltransf_3"/>
    <property type="match status" value="1"/>
</dbReference>
<keyword evidence="2" id="KW-0808">Transferase</keyword>
<dbReference type="AlphaFoldDB" id="N0B8L7"/>